<accession>A0ABR1J5J9</accession>
<name>A0ABR1J5J9_9AGAR</name>
<dbReference type="CDD" id="cd00882">
    <property type="entry name" value="Ras_like_GTPase"/>
    <property type="match status" value="1"/>
</dbReference>
<feature type="transmembrane region" description="Helical" evidence="1">
    <location>
        <begin position="339"/>
        <end position="364"/>
    </location>
</feature>
<dbReference type="Proteomes" id="UP001498398">
    <property type="component" value="Unassembled WGS sequence"/>
</dbReference>
<evidence type="ECO:0000259" key="2">
    <source>
        <dbReference type="Pfam" id="PF01926"/>
    </source>
</evidence>
<dbReference type="SUPFAM" id="SSF52540">
    <property type="entry name" value="P-loop containing nucleoside triphosphate hydrolases"/>
    <property type="match status" value="1"/>
</dbReference>
<sequence>MATNPQELPSRVLETLAVCPQFRILLVGKSGVGKSSLVSAIFNISINDIDIAHNRAGEADINREYTSQDNPRFVLHDSKGFEPGSEKTWDLVKKFVSDRCSSDRPLKERVHIIWLCLETPRTGSRLVQTGDVELLKLAQKFEVPVIVVFTKYDLLVDEMSVELEETVDDDERLEEMAEENAASTFEKRIHECGDVDFSSNEYVKVSTDKRYKDPNHRLKMLRTLTDVTRKRLHDVEGNLLVPWATAQQINAQQKVNYSIDEGFKKYWIDLGTSTFFEGQVLWNCISRIHRDILEVWNFNDPDKLLLGEQFCAEMVKLVEPLLRQPDPKSGDQLSQLSSLVSIGGTVAATFGQILGAAGIATIVIKFLYGKFQRSPFTALCLGAYIVDCTLILHNLFLETLLMEPPRPVSWELIRDTLENYKTSDASRTHGLVRDIVFDRVSLHPEAKIADLIRKELKMAQIG</sequence>
<keyword evidence="1" id="KW-1133">Transmembrane helix</keyword>
<dbReference type="InterPro" id="IPR027417">
    <property type="entry name" value="P-loop_NTPase"/>
</dbReference>
<keyword evidence="1" id="KW-0812">Transmembrane</keyword>
<keyword evidence="4" id="KW-1185">Reference proteome</keyword>
<organism evidence="3 4">
    <name type="scientific">Marasmiellus scandens</name>
    <dbReference type="NCBI Taxonomy" id="2682957"/>
    <lineage>
        <taxon>Eukaryota</taxon>
        <taxon>Fungi</taxon>
        <taxon>Dikarya</taxon>
        <taxon>Basidiomycota</taxon>
        <taxon>Agaricomycotina</taxon>
        <taxon>Agaricomycetes</taxon>
        <taxon>Agaricomycetidae</taxon>
        <taxon>Agaricales</taxon>
        <taxon>Marasmiineae</taxon>
        <taxon>Omphalotaceae</taxon>
        <taxon>Marasmiellus</taxon>
    </lineage>
</organism>
<dbReference type="InterPro" id="IPR006073">
    <property type="entry name" value="GTP-bd"/>
</dbReference>
<reference evidence="3 4" key="1">
    <citation type="submission" date="2024-01" db="EMBL/GenBank/DDBJ databases">
        <title>A draft genome for the cacao thread blight pathogen Marasmiellus scandens.</title>
        <authorList>
            <person name="Baruah I.K."/>
            <person name="Leung J."/>
            <person name="Bukari Y."/>
            <person name="Amoako-Attah I."/>
            <person name="Meinhardt L.W."/>
            <person name="Bailey B.A."/>
            <person name="Cohen S.P."/>
        </authorList>
    </citation>
    <scope>NUCLEOTIDE SEQUENCE [LARGE SCALE GENOMIC DNA]</scope>
    <source>
        <strain evidence="3 4">GH-19</strain>
    </source>
</reference>
<dbReference type="Pfam" id="PF01926">
    <property type="entry name" value="MMR_HSR1"/>
    <property type="match status" value="1"/>
</dbReference>
<dbReference type="EMBL" id="JBANRG010000037">
    <property type="protein sequence ID" value="KAK7448834.1"/>
    <property type="molecule type" value="Genomic_DNA"/>
</dbReference>
<evidence type="ECO:0000313" key="3">
    <source>
        <dbReference type="EMBL" id="KAK7448834.1"/>
    </source>
</evidence>
<gene>
    <name evidence="3" type="ORF">VKT23_013563</name>
</gene>
<dbReference type="Gene3D" id="3.40.50.300">
    <property type="entry name" value="P-loop containing nucleotide triphosphate hydrolases"/>
    <property type="match status" value="1"/>
</dbReference>
<evidence type="ECO:0000313" key="4">
    <source>
        <dbReference type="Proteomes" id="UP001498398"/>
    </source>
</evidence>
<comment type="caution">
    <text evidence="3">The sequence shown here is derived from an EMBL/GenBank/DDBJ whole genome shotgun (WGS) entry which is preliminary data.</text>
</comment>
<dbReference type="PRINTS" id="PR00449">
    <property type="entry name" value="RASTRNSFRMNG"/>
</dbReference>
<proteinExistence type="predicted"/>
<feature type="transmembrane region" description="Helical" evidence="1">
    <location>
        <begin position="376"/>
        <end position="396"/>
    </location>
</feature>
<feature type="domain" description="G" evidence="2">
    <location>
        <begin position="23"/>
        <end position="151"/>
    </location>
</feature>
<protein>
    <recommendedName>
        <fullName evidence="2">G domain-containing protein</fullName>
    </recommendedName>
</protein>
<evidence type="ECO:0000256" key="1">
    <source>
        <dbReference type="SAM" id="Phobius"/>
    </source>
</evidence>
<keyword evidence="1" id="KW-0472">Membrane</keyword>